<name>A0A109LK90_PSEFL</name>
<proteinExistence type="predicted"/>
<sequence length="177" mass="19844">MQVILQADQLDQAQLLFQPVGVIFFGVIQLHPQYFAGDIVVVLFAKLDALAECGTYLVLKAKIGSEHVWHCGTHVQIIRTHTRRAFEHQNAAHQGVSVLCLFFHFVVDTLIELGKAPVFVHTRMDEILVTSCQFARQQRVEVIDYVGVTLHRPTSPCLKDCSLNHADLKVTGQTAEK</sequence>
<dbReference type="EMBL" id="LCYA01000052">
    <property type="protein sequence ID" value="KWV88921.1"/>
    <property type="molecule type" value="Genomic_DNA"/>
</dbReference>
<accession>A0A109LK90</accession>
<protein>
    <submittedName>
        <fullName evidence="1">Uncharacterized protein</fullName>
    </submittedName>
</protein>
<evidence type="ECO:0000313" key="1">
    <source>
        <dbReference type="EMBL" id="KWV88921.1"/>
    </source>
</evidence>
<evidence type="ECO:0000313" key="2">
    <source>
        <dbReference type="Proteomes" id="UP000061348"/>
    </source>
</evidence>
<dbReference type="AlphaFoldDB" id="A0A109LK90"/>
<reference evidence="1 2" key="1">
    <citation type="submission" date="2015-05" db="EMBL/GenBank/DDBJ databases">
        <title>A genomic and transcriptomic approach to investigate the blue pigment phenotype in Pseudomonas fluorescens.</title>
        <authorList>
            <person name="Andreani N.A."/>
            <person name="Cardazzo B."/>
        </authorList>
    </citation>
    <scope>NUCLEOTIDE SEQUENCE [LARGE SCALE GENOMIC DNA]</scope>
    <source>
        <strain evidence="1 2">Ps_22</strain>
    </source>
</reference>
<dbReference type="Proteomes" id="UP000061348">
    <property type="component" value="Unassembled WGS sequence"/>
</dbReference>
<comment type="caution">
    <text evidence="1">The sequence shown here is derived from an EMBL/GenBank/DDBJ whole genome shotgun (WGS) entry which is preliminary data.</text>
</comment>
<organism evidence="1 2">
    <name type="scientific">Pseudomonas fluorescens</name>
    <dbReference type="NCBI Taxonomy" id="294"/>
    <lineage>
        <taxon>Bacteria</taxon>
        <taxon>Pseudomonadati</taxon>
        <taxon>Pseudomonadota</taxon>
        <taxon>Gammaproteobacteria</taxon>
        <taxon>Pseudomonadales</taxon>
        <taxon>Pseudomonadaceae</taxon>
        <taxon>Pseudomonas</taxon>
    </lineage>
</organism>
<gene>
    <name evidence="1" type="ORF">PFLmoz3_01820</name>
</gene>